<evidence type="ECO:0000256" key="2">
    <source>
        <dbReference type="ARBA" id="ARBA00022801"/>
    </source>
</evidence>
<feature type="binding site" evidence="9">
    <location>
        <begin position="232"/>
        <end position="239"/>
    </location>
    <ligand>
        <name>ATP</name>
        <dbReference type="ChEBI" id="CHEBI:30616"/>
    </ligand>
</feature>
<reference evidence="12" key="1">
    <citation type="submission" date="2022-12" db="EMBL/GenBank/DDBJ databases">
        <authorList>
            <person name="Wang J."/>
        </authorList>
    </citation>
    <scope>NUCLEOTIDE SEQUENCE</scope>
    <source>
        <strain evidence="12">HY-45-18</strain>
    </source>
</reference>
<sequence length="713" mass="83879">MENKEMQKEIQKEIELEAEKQRVEETVEIIKKEILNYINKRKQVTEVLINTRKKAVEEYRDDEDKLLEYFDHERFIKEESFKAIDRKLKEMTVLQGSPYFGKVNFLEKEFNDEEEVYIGRFGLTQEEAYEPLVLDWRAPVASLFYAGKLGEAKYEAPMGEVKVDIEGKRQFIIKKEKLEGMFDSAIDVKDEILQMVLSKKAEQKLKDIIMTIQEEQDKLIRQQRNKTIIVDGVAGSGKTTIALHRVAYLLYNYRKILQDKVLILGPNSIFMEYISTVLPSLGEIGVRQQTFNEFALEFLDLSNIMSTGEYMEKVINKEKSFIDTMIVKNSEDFIKELDKFIDTLNERYFIIQELVFNNEILVPKLAIKDLFEYYKSMPLFRRSKKIKRILYSKISDRRDEKVRDIEKWYKNKISSLNEEQKNIEESNLAFKRKLKIREVIKEVMVAKESVKWLDNEDVVQLYNGLNGNRQLTADDLAPILYLKIKLEGLKLDEQIKHVVIDEAQDYSLLQFKVIKELTKCSAFTIVGDKNQRILPILGEIPMLQLEKVFDEIEYFKLNKSYRSTKEIMEYANKYLQEEKIVPIVRSGEKVVERNFGIKEEFVKEIHTNIHKLQKEGFESIAVVCKNIKETKEISDLIKEKTGIKVLDREDMIYSKGQIIIPSYFAKGLEFDAVIIINEQAKNNESEKIEQNEEKLMYVMATRALHKLFIYNLD</sequence>
<dbReference type="Gene3D" id="3.40.50.300">
    <property type="entry name" value="P-loop containing nucleotide triphosphate hydrolases"/>
    <property type="match status" value="3"/>
</dbReference>
<feature type="domain" description="UvrD-like helicase ATP-binding" evidence="11">
    <location>
        <begin position="211"/>
        <end position="564"/>
    </location>
</feature>
<dbReference type="EC" id="5.6.2.4" evidence="7"/>
<organism evidence="12 13">
    <name type="scientific">Clostridium aestuarii</name>
    <dbReference type="NCBI Taxonomy" id="338193"/>
    <lineage>
        <taxon>Bacteria</taxon>
        <taxon>Bacillati</taxon>
        <taxon>Bacillota</taxon>
        <taxon>Clostridia</taxon>
        <taxon>Eubacteriales</taxon>
        <taxon>Clostridiaceae</taxon>
        <taxon>Clostridium</taxon>
    </lineage>
</organism>
<evidence type="ECO:0000259" key="11">
    <source>
        <dbReference type="PROSITE" id="PS51198"/>
    </source>
</evidence>
<name>A0ABT4CWA2_9CLOT</name>
<evidence type="ECO:0000256" key="9">
    <source>
        <dbReference type="PROSITE-ProRule" id="PRU00560"/>
    </source>
</evidence>
<keyword evidence="10" id="KW-0175">Coiled coil</keyword>
<evidence type="ECO:0000256" key="4">
    <source>
        <dbReference type="ARBA" id="ARBA00022840"/>
    </source>
</evidence>
<dbReference type="InterPro" id="IPR000212">
    <property type="entry name" value="DNA_helicase_UvrD/REP"/>
</dbReference>
<evidence type="ECO:0000256" key="5">
    <source>
        <dbReference type="ARBA" id="ARBA00023235"/>
    </source>
</evidence>
<comment type="caution">
    <text evidence="12">The sequence shown here is derived from an EMBL/GenBank/DDBJ whole genome shotgun (WGS) entry which is preliminary data.</text>
</comment>
<evidence type="ECO:0000256" key="10">
    <source>
        <dbReference type="SAM" id="Coils"/>
    </source>
</evidence>
<accession>A0ABT4CWA2</accession>
<gene>
    <name evidence="12" type="ORF">OW763_02700</name>
</gene>
<dbReference type="EMBL" id="JAPQER010000001">
    <property type="protein sequence ID" value="MCY6483264.1"/>
    <property type="molecule type" value="Genomic_DNA"/>
</dbReference>
<evidence type="ECO:0000313" key="13">
    <source>
        <dbReference type="Proteomes" id="UP001078443"/>
    </source>
</evidence>
<dbReference type="Pfam" id="PF00580">
    <property type="entry name" value="UvrD-helicase"/>
    <property type="match status" value="1"/>
</dbReference>
<evidence type="ECO:0000256" key="7">
    <source>
        <dbReference type="ARBA" id="ARBA00034808"/>
    </source>
</evidence>
<dbReference type="InterPro" id="IPR027417">
    <property type="entry name" value="P-loop_NTPase"/>
</dbReference>
<evidence type="ECO:0000256" key="1">
    <source>
        <dbReference type="ARBA" id="ARBA00022741"/>
    </source>
</evidence>
<evidence type="ECO:0000256" key="8">
    <source>
        <dbReference type="ARBA" id="ARBA00048988"/>
    </source>
</evidence>
<keyword evidence="1 9" id="KW-0547">Nucleotide-binding</keyword>
<dbReference type="SUPFAM" id="SSF52540">
    <property type="entry name" value="P-loop containing nucleoside triphosphate hydrolases"/>
    <property type="match status" value="1"/>
</dbReference>
<proteinExistence type="predicted"/>
<dbReference type="InterPro" id="IPR014017">
    <property type="entry name" value="DNA_helicase_UvrD-like_C"/>
</dbReference>
<dbReference type="InterPro" id="IPR014016">
    <property type="entry name" value="UvrD-like_ATP-bd"/>
</dbReference>
<keyword evidence="3 9" id="KW-0347">Helicase</keyword>
<keyword evidence="13" id="KW-1185">Reference proteome</keyword>
<evidence type="ECO:0000256" key="3">
    <source>
        <dbReference type="ARBA" id="ARBA00022806"/>
    </source>
</evidence>
<comment type="catalytic activity">
    <reaction evidence="6">
        <text>Couples ATP hydrolysis with the unwinding of duplex DNA by translocating in the 3'-5' direction.</text>
        <dbReference type="EC" id="5.6.2.4"/>
    </reaction>
</comment>
<evidence type="ECO:0000256" key="6">
    <source>
        <dbReference type="ARBA" id="ARBA00034617"/>
    </source>
</evidence>
<dbReference type="PANTHER" id="PTHR11070:SF17">
    <property type="entry name" value="DNA HELICASE IV"/>
    <property type="match status" value="1"/>
</dbReference>
<dbReference type="PANTHER" id="PTHR11070">
    <property type="entry name" value="UVRD / RECB / PCRA DNA HELICASE FAMILY MEMBER"/>
    <property type="match status" value="1"/>
</dbReference>
<dbReference type="PROSITE" id="PS51198">
    <property type="entry name" value="UVRD_HELICASE_ATP_BIND"/>
    <property type="match status" value="1"/>
</dbReference>
<evidence type="ECO:0000313" key="12">
    <source>
        <dbReference type="EMBL" id="MCY6483264.1"/>
    </source>
</evidence>
<dbReference type="Proteomes" id="UP001078443">
    <property type="component" value="Unassembled WGS sequence"/>
</dbReference>
<keyword evidence="2 9" id="KW-0378">Hydrolase</keyword>
<keyword evidence="5" id="KW-0413">Isomerase</keyword>
<comment type="catalytic activity">
    <reaction evidence="8">
        <text>ATP + H2O = ADP + phosphate + H(+)</text>
        <dbReference type="Rhea" id="RHEA:13065"/>
        <dbReference type="ChEBI" id="CHEBI:15377"/>
        <dbReference type="ChEBI" id="CHEBI:15378"/>
        <dbReference type="ChEBI" id="CHEBI:30616"/>
        <dbReference type="ChEBI" id="CHEBI:43474"/>
        <dbReference type="ChEBI" id="CHEBI:456216"/>
        <dbReference type="EC" id="5.6.2.4"/>
    </reaction>
</comment>
<dbReference type="RefSeq" id="WP_268039519.1">
    <property type="nucleotide sequence ID" value="NZ_JAPQER010000001.1"/>
</dbReference>
<dbReference type="Pfam" id="PF13361">
    <property type="entry name" value="UvrD_C"/>
    <property type="match status" value="2"/>
</dbReference>
<protein>
    <recommendedName>
        <fullName evidence="7">DNA 3'-5' helicase</fullName>
        <ecNumber evidence="7">5.6.2.4</ecNumber>
    </recommendedName>
</protein>
<keyword evidence="4 9" id="KW-0067">ATP-binding</keyword>
<feature type="coiled-coil region" evidence="10">
    <location>
        <begin position="6"/>
        <end position="40"/>
    </location>
</feature>